<sequence>MRILFVCTGNTCRSPLAEGLLRIRVHQEGLAAEVRSAGVSAITGGPISRNSASLLQEAGFKEPLSSLTIQESEVQWADLILTMTMGHKRTVIQRFPHAMDKTFTLKEYVEDDEHVLQAIEERERLVTEVQLKQALSQSVSVEERSRIYQLEVEIPDYDISDPFGGPLEVYRQTAEEIGSSLDKLVIKLRKSREEQ</sequence>
<evidence type="ECO:0000256" key="1">
    <source>
        <dbReference type="ARBA" id="ARBA00011063"/>
    </source>
</evidence>
<dbReference type="InterPro" id="IPR023485">
    <property type="entry name" value="Ptyr_pPase"/>
</dbReference>
<evidence type="ECO:0000256" key="2">
    <source>
        <dbReference type="ARBA" id="ARBA00022801"/>
    </source>
</evidence>
<feature type="domain" description="Phosphotyrosine protein phosphatase I" evidence="5">
    <location>
        <begin position="1"/>
        <end position="187"/>
    </location>
</feature>
<reference evidence="7" key="1">
    <citation type="submission" date="2016-07" db="EMBL/GenBank/DDBJ databases">
        <authorList>
            <person name="Florea S."/>
            <person name="Webb J.S."/>
            <person name="Jaromczyk J."/>
            <person name="Schardl C.L."/>
        </authorList>
    </citation>
    <scope>NUCLEOTIDE SEQUENCE [LARGE SCALE GENOMIC DNA]</scope>
    <source>
        <strain evidence="7">CY1</strain>
    </source>
</reference>
<dbReference type="STRING" id="1469647.BC351_34650"/>
<dbReference type="Pfam" id="PF01451">
    <property type="entry name" value="LMWPc"/>
    <property type="match status" value="1"/>
</dbReference>
<dbReference type="InterPro" id="IPR017867">
    <property type="entry name" value="Tyr_phospatase_low_mol_wt"/>
</dbReference>
<dbReference type="CDD" id="cd16344">
    <property type="entry name" value="LMWPAP"/>
    <property type="match status" value="1"/>
</dbReference>
<feature type="active site" description="Nucleophile" evidence="4">
    <location>
        <position position="7"/>
    </location>
</feature>
<name>A0A1V4HD18_9BACL</name>
<dbReference type="InterPro" id="IPR050438">
    <property type="entry name" value="LMW_PTPase"/>
</dbReference>
<comment type="similarity">
    <text evidence="1">Belongs to the low molecular weight phosphotyrosine protein phosphatase family.</text>
</comment>
<dbReference type="PRINTS" id="PR00719">
    <property type="entry name" value="LMWPTPASE"/>
</dbReference>
<proteinExistence type="inferred from homology"/>
<dbReference type="EMBL" id="MBTG01000030">
    <property type="protein sequence ID" value="OPH51310.1"/>
    <property type="molecule type" value="Genomic_DNA"/>
</dbReference>
<dbReference type="PANTHER" id="PTHR11717:SF31">
    <property type="entry name" value="LOW MOLECULAR WEIGHT PROTEIN-TYROSINE-PHOSPHATASE ETP-RELATED"/>
    <property type="match status" value="1"/>
</dbReference>
<dbReference type="PANTHER" id="PTHR11717">
    <property type="entry name" value="LOW MOLECULAR WEIGHT PROTEIN TYROSINE PHOSPHATASE"/>
    <property type="match status" value="1"/>
</dbReference>
<dbReference type="GO" id="GO:0004725">
    <property type="term" value="F:protein tyrosine phosphatase activity"/>
    <property type="evidence" value="ECO:0007669"/>
    <property type="project" value="InterPro"/>
</dbReference>
<dbReference type="AlphaFoldDB" id="A0A1V4HD18"/>
<comment type="caution">
    <text evidence="6">The sequence shown here is derived from an EMBL/GenBank/DDBJ whole genome shotgun (WGS) entry which is preliminary data.</text>
</comment>
<dbReference type="InterPro" id="IPR036196">
    <property type="entry name" value="Ptyr_pPase_sf"/>
</dbReference>
<dbReference type="SMART" id="SM00226">
    <property type="entry name" value="LMWPc"/>
    <property type="match status" value="1"/>
</dbReference>
<dbReference type="RefSeq" id="WP_079416960.1">
    <property type="nucleotide sequence ID" value="NZ_MBTG01000030.1"/>
</dbReference>
<evidence type="ECO:0000313" key="7">
    <source>
        <dbReference type="Proteomes" id="UP000190626"/>
    </source>
</evidence>
<keyword evidence="7" id="KW-1185">Reference proteome</keyword>
<protein>
    <submittedName>
        <fullName evidence="6">Protein tyrosine phosphatase</fullName>
    </submittedName>
</protein>
<organism evidence="6 7">
    <name type="scientific">Paenibacillus ferrarius</name>
    <dbReference type="NCBI Taxonomy" id="1469647"/>
    <lineage>
        <taxon>Bacteria</taxon>
        <taxon>Bacillati</taxon>
        <taxon>Bacillota</taxon>
        <taxon>Bacilli</taxon>
        <taxon>Bacillales</taxon>
        <taxon>Paenibacillaceae</taxon>
        <taxon>Paenibacillus</taxon>
    </lineage>
</organism>
<dbReference type="Gene3D" id="3.40.50.2300">
    <property type="match status" value="1"/>
</dbReference>
<dbReference type="OrthoDB" id="9784339at2"/>
<dbReference type="SUPFAM" id="SSF52788">
    <property type="entry name" value="Phosphotyrosine protein phosphatases I"/>
    <property type="match status" value="1"/>
</dbReference>
<keyword evidence="2" id="KW-0378">Hydrolase</keyword>
<keyword evidence="3" id="KW-0904">Protein phosphatase</keyword>
<evidence type="ECO:0000259" key="5">
    <source>
        <dbReference type="SMART" id="SM00226"/>
    </source>
</evidence>
<evidence type="ECO:0000256" key="4">
    <source>
        <dbReference type="PIRSR" id="PIRSR617867-1"/>
    </source>
</evidence>
<dbReference type="Proteomes" id="UP000190626">
    <property type="component" value="Unassembled WGS sequence"/>
</dbReference>
<accession>A0A1V4HD18</accession>
<evidence type="ECO:0000313" key="6">
    <source>
        <dbReference type="EMBL" id="OPH51310.1"/>
    </source>
</evidence>
<gene>
    <name evidence="6" type="ORF">BC351_34650</name>
</gene>
<evidence type="ECO:0000256" key="3">
    <source>
        <dbReference type="ARBA" id="ARBA00022912"/>
    </source>
</evidence>
<feature type="active site" description="Nucleophile" evidence="4">
    <location>
        <position position="13"/>
    </location>
</feature>